<dbReference type="EMBL" id="AFYH01046725">
    <property type="status" value="NOT_ANNOTATED_CDS"/>
    <property type="molecule type" value="Genomic_DNA"/>
</dbReference>
<evidence type="ECO:0000256" key="11">
    <source>
        <dbReference type="ARBA" id="ARBA00023163"/>
    </source>
</evidence>
<evidence type="ECO:0000256" key="3">
    <source>
        <dbReference type="ARBA" id="ARBA00022552"/>
    </source>
</evidence>
<evidence type="ECO:0000256" key="12">
    <source>
        <dbReference type="ARBA" id="ARBA00029708"/>
    </source>
</evidence>
<dbReference type="PROSITE" id="PS51689">
    <property type="entry name" value="SAM_RNA_A_N6_MT"/>
    <property type="match status" value="1"/>
</dbReference>
<name>H3B9X8_LATCH</name>
<dbReference type="InterPro" id="IPR029063">
    <property type="entry name" value="SAM-dependent_MTases_sf"/>
</dbReference>
<comment type="caution">
    <text evidence="15">Lacks conserved residue(s) required for the propagation of feature annotation.</text>
</comment>
<dbReference type="EMBL" id="AFYH01046727">
    <property type="status" value="NOT_ANNOTATED_CDS"/>
    <property type="molecule type" value="Genomic_DNA"/>
</dbReference>
<dbReference type="Bgee" id="ENSLACG00000016461">
    <property type="expression patterns" value="Expressed in muscle tissue and 6 other cell types or tissues"/>
</dbReference>
<comment type="similarity">
    <text evidence="15">Belongs to the class I-like SAM-binding methyltransferase superfamily. rRNA adenine N(6)-methyltransferase family.</text>
</comment>
<evidence type="ECO:0000313" key="17">
    <source>
        <dbReference type="Proteomes" id="UP000008672"/>
    </source>
</evidence>
<accession>H3B9X8</accession>
<evidence type="ECO:0000256" key="2">
    <source>
        <dbReference type="ARBA" id="ARBA00018369"/>
    </source>
</evidence>
<evidence type="ECO:0000256" key="1">
    <source>
        <dbReference type="ARBA" id="ARBA00004173"/>
    </source>
</evidence>
<dbReference type="GO" id="GO:0034246">
    <property type="term" value="F:mitochondrial transcription factor activity"/>
    <property type="evidence" value="ECO:0007669"/>
    <property type="project" value="TreeGrafter"/>
</dbReference>
<keyword evidence="10" id="KW-0496">Mitochondrion</keyword>
<keyword evidence="5 15" id="KW-0808">Transferase</keyword>
<evidence type="ECO:0000256" key="15">
    <source>
        <dbReference type="PROSITE-ProRule" id="PRU01026"/>
    </source>
</evidence>
<dbReference type="GO" id="GO:0000179">
    <property type="term" value="F:rRNA (adenine-N6,N6-)-dimethyltransferase activity"/>
    <property type="evidence" value="ECO:0007669"/>
    <property type="project" value="UniProtKB-UniRule"/>
</dbReference>
<evidence type="ECO:0000256" key="4">
    <source>
        <dbReference type="ARBA" id="ARBA00022603"/>
    </source>
</evidence>
<keyword evidence="17" id="KW-1185">Reference proteome</keyword>
<keyword evidence="3" id="KW-0698">rRNA processing</keyword>
<dbReference type="PANTHER" id="PTHR11727">
    <property type="entry name" value="DIMETHYLADENOSINE TRANSFERASE"/>
    <property type="match status" value="1"/>
</dbReference>
<evidence type="ECO:0000256" key="6">
    <source>
        <dbReference type="ARBA" id="ARBA00022691"/>
    </source>
</evidence>
<organism evidence="16 17">
    <name type="scientific">Latimeria chalumnae</name>
    <name type="common">Coelacanth</name>
    <dbReference type="NCBI Taxonomy" id="7897"/>
    <lineage>
        <taxon>Eukaryota</taxon>
        <taxon>Metazoa</taxon>
        <taxon>Chordata</taxon>
        <taxon>Craniata</taxon>
        <taxon>Vertebrata</taxon>
        <taxon>Euteleostomi</taxon>
        <taxon>Coelacanthiformes</taxon>
        <taxon>Coelacanthidae</taxon>
        <taxon>Latimeria</taxon>
    </lineage>
</organism>
<evidence type="ECO:0000256" key="9">
    <source>
        <dbReference type="ARBA" id="ARBA00023015"/>
    </source>
</evidence>
<evidence type="ECO:0000256" key="13">
    <source>
        <dbReference type="ARBA" id="ARBA00031609"/>
    </source>
</evidence>
<keyword evidence="11" id="KW-0804">Transcription</keyword>
<evidence type="ECO:0000256" key="10">
    <source>
        <dbReference type="ARBA" id="ARBA00023128"/>
    </source>
</evidence>
<dbReference type="SUPFAM" id="SSF53335">
    <property type="entry name" value="S-adenosyl-L-methionine-dependent methyltransferases"/>
    <property type="match status" value="1"/>
</dbReference>
<dbReference type="InterPro" id="IPR001737">
    <property type="entry name" value="KsgA/Erm"/>
</dbReference>
<dbReference type="PANTHER" id="PTHR11727:SF13">
    <property type="entry name" value="DIMETHYLADENOSINE TRANSFERASE 2, MITOCHONDRIAL"/>
    <property type="match status" value="1"/>
</dbReference>
<dbReference type="EMBL" id="AFYH01046729">
    <property type="status" value="NOT_ANNOTATED_CDS"/>
    <property type="molecule type" value="Genomic_DNA"/>
</dbReference>
<dbReference type="Ensembl" id="ENSLACT00000018832.1">
    <property type="protein sequence ID" value="ENSLACP00000018699.1"/>
    <property type="gene ID" value="ENSLACG00000016461.1"/>
</dbReference>
<dbReference type="GO" id="GO:0005759">
    <property type="term" value="C:mitochondrial matrix"/>
    <property type="evidence" value="ECO:0007669"/>
    <property type="project" value="TreeGrafter"/>
</dbReference>
<dbReference type="GO" id="GO:0003723">
    <property type="term" value="F:RNA binding"/>
    <property type="evidence" value="ECO:0007669"/>
    <property type="project" value="UniProtKB-UniRule"/>
</dbReference>
<dbReference type="EMBL" id="AFYH01046726">
    <property type="status" value="NOT_ANNOTATED_CDS"/>
    <property type="molecule type" value="Genomic_DNA"/>
</dbReference>
<keyword evidence="6 15" id="KW-0949">S-adenosyl-L-methionine</keyword>
<dbReference type="GO" id="GO:0006391">
    <property type="term" value="P:transcription initiation at mitochondrial promoter"/>
    <property type="evidence" value="ECO:0007669"/>
    <property type="project" value="TreeGrafter"/>
</dbReference>
<evidence type="ECO:0000256" key="14">
    <source>
        <dbReference type="ARBA" id="ARBA00032796"/>
    </source>
</evidence>
<evidence type="ECO:0000256" key="7">
    <source>
        <dbReference type="ARBA" id="ARBA00022884"/>
    </source>
</evidence>
<evidence type="ECO:0000256" key="8">
    <source>
        <dbReference type="ARBA" id="ARBA00022946"/>
    </source>
</evidence>
<dbReference type="GeneTree" id="ENSGT00950000183142"/>
<dbReference type="AlphaFoldDB" id="H3B9X8"/>
<feature type="binding site" evidence="15">
    <location>
        <position position="1"/>
    </location>
    <ligand>
        <name>S-adenosyl-L-methionine</name>
        <dbReference type="ChEBI" id="CHEBI:59789"/>
    </ligand>
</feature>
<proteinExistence type="inferred from homology"/>
<reference evidence="17" key="1">
    <citation type="submission" date="2011-08" db="EMBL/GenBank/DDBJ databases">
        <title>The draft genome of Latimeria chalumnae.</title>
        <authorList>
            <person name="Di Palma F."/>
            <person name="Alfoldi J."/>
            <person name="Johnson J."/>
            <person name="Berlin A."/>
            <person name="Gnerre S."/>
            <person name="Jaffe D."/>
            <person name="MacCallum I."/>
            <person name="Young S."/>
            <person name="Walker B.J."/>
            <person name="Lander E."/>
            <person name="Lindblad-Toh K."/>
        </authorList>
    </citation>
    <scope>NUCLEOTIDE SEQUENCE [LARGE SCALE GENOMIC DNA]</scope>
    <source>
        <strain evidence="17">Wild caught</strain>
    </source>
</reference>
<dbReference type="HOGENOM" id="CLU_107848_0_0_1"/>
<keyword evidence="8" id="KW-0809">Transit peptide</keyword>
<keyword evidence="7 15" id="KW-0694">RNA-binding</keyword>
<sequence length="173" mass="20001">MFISEKEYKKLTAKPGNLRYYHALGVLWQMACDIQLLHKEPWSSFVTTSKTGTLAIQRSILPNDHLCLVRMTPHRDLFSRSLTTANSATLVLMLKQCLAKRKAKLLDRLDSWSPGSGHKILAQLELPEDIITGHVYPEEYKRLFEVMEQSEEFSQSWLYEEVLENTKTIGFQI</sequence>
<reference evidence="16" key="3">
    <citation type="submission" date="2025-09" db="UniProtKB">
        <authorList>
            <consortium name="Ensembl"/>
        </authorList>
    </citation>
    <scope>IDENTIFICATION</scope>
</reference>
<keyword evidence="9" id="KW-0805">Transcription regulation</keyword>
<reference evidence="16" key="2">
    <citation type="submission" date="2025-08" db="UniProtKB">
        <authorList>
            <consortium name="Ensembl"/>
        </authorList>
    </citation>
    <scope>IDENTIFICATION</scope>
</reference>
<evidence type="ECO:0000313" key="16">
    <source>
        <dbReference type="Ensembl" id="ENSLACP00000018699.1"/>
    </source>
</evidence>
<evidence type="ECO:0000256" key="5">
    <source>
        <dbReference type="ARBA" id="ARBA00022679"/>
    </source>
</evidence>
<dbReference type="Gene3D" id="3.40.50.150">
    <property type="entry name" value="Vaccinia Virus protein VP39"/>
    <property type="match status" value="1"/>
</dbReference>
<comment type="subcellular location">
    <subcellularLocation>
        <location evidence="1">Mitochondrion</location>
    </subcellularLocation>
</comment>
<dbReference type="Proteomes" id="UP000008672">
    <property type="component" value="Unassembled WGS sequence"/>
</dbReference>
<gene>
    <name evidence="16" type="primary">TFB2M</name>
</gene>
<keyword evidence="4 15" id="KW-0489">Methyltransferase</keyword>
<dbReference type="EMBL" id="AFYH01046728">
    <property type="status" value="NOT_ANNOTATED_CDS"/>
    <property type="molecule type" value="Genomic_DNA"/>
</dbReference>
<protein>
    <recommendedName>
        <fullName evidence="2">Dimethyladenosine transferase 2, mitochondrial</fullName>
    </recommendedName>
    <alternativeName>
        <fullName evidence="12">Mitochondrial 12S rRNA dimethylase 2</fullName>
    </alternativeName>
    <alternativeName>
        <fullName evidence="13">Mitochondrial transcription factor B2</fullName>
    </alternativeName>
    <alternativeName>
        <fullName evidence="14">S-adenosylmethionine-6-N', N'-adenosyl(rRNA) dimethyltransferase 2</fullName>
    </alternativeName>
</protein>